<keyword evidence="6 10" id="KW-0808">Transferase</keyword>
<feature type="domain" description="Ribosomal RNA small subunit methyltransferase E methyltransferase" evidence="11">
    <location>
        <begin position="76"/>
        <end position="232"/>
    </location>
</feature>
<dbReference type="GO" id="GO:0070042">
    <property type="term" value="F:rRNA (uridine-N3-)-methyltransferase activity"/>
    <property type="evidence" value="ECO:0007669"/>
    <property type="project" value="TreeGrafter"/>
</dbReference>
<feature type="domain" description="Ribosomal RNA small subunit methyltransferase E PUA-like" evidence="12">
    <location>
        <begin position="18"/>
        <end position="64"/>
    </location>
</feature>
<evidence type="ECO:0000313" key="13">
    <source>
        <dbReference type="EMBL" id="ADW19472.1"/>
    </source>
</evidence>
<dbReference type="EC" id="2.1.1.193" evidence="10"/>
<reference evidence="13 14" key="1">
    <citation type="journal article" date="2011" name="Stand. Genomic Sci.">
        <title>Complete genome sequence of Desulfobulbus propionicus type strain (1pr3).</title>
        <authorList>
            <person name="Pagani I."/>
            <person name="Lapidus A."/>
            <person name="Nolan M."/>
            <person name="Lucas S."/>
            <person name="Hammon N."/>
            <person name="Deshpande S."/>
            <person name="Cheng J.F."/>
            <person name="Chertkov O."/>
            <person name="Davenport K."/>
            <person name="Tapia R."/>
            <person name="Han C."/>
            <person name="Goodwin L."/>
            <person name="Pitluck S."/>
            <person name="Liolios K."/>
            <person name="Mavromatis K."/>
            <person name="Ivanova N."/>
            <person name="Mikhailova N."/>
            <person name="Pati A."/>
            <person name="Chen A."/>
            <person name="Palaniappan K."/>
            <person name="Land M."/>
            <person name="Hauser L."/>
            <person name="Chang Y.J."/>
            <person name="Jeffries C.D."/>
            <person name="Detter J.C."/>
            <person name="Brambilla E."/>
            <person name="Kannan K.P."/>
            <person name="Djao O.D."/>
            <person name="Rohde M."/>
            <person name="Pukall R."/>
            <person name="Spring S."/>
            <person name="Goker M."/>
            <person name="Sikorski J."/>
            <person name="Woyke T."/>
            <person name="Bristow J."/>
            <person name="Eisen J.A."/>
            <person name="Markowitz V."/>
            <person name="Hugenholtz P."/>
            <person name="Kyrpides N.C."/>
            <person name="Klenk H.P."/>
        </authorList>
    </citation>
    <scope>NUCLEOTIDE SEQUENCE [LARGE SCALE GENOMIC DNA]</scope>
    <source>
        <strain evidence="14">ATCC 33891 / DSM 2032 / 1pr3</strain>
    </source>
</reference>
<protein>
    <recommendedName>
        <fullName evidence="10">Ribosomal RNA small subunit methyltransferase E</fullName>
        <ecNumber evidence="10">2.1.1.193</ecNumber>
    </recommendedName>
</protein>
<dbReference type="AlphaFoldDB" id="A0A7U3YQ17"/>
<sequence length="260" mass="28858">MRRFFFPHHAHSGDLIELSGAEARHIASVLRLKPGQAVELFDGQGQVCAAVLQTVGKHQVTARVTAIRNERPAVSVPLTLAQCLLKGKKMDLLVQKATELGAQAFMPVVSAYCENHGDRDHQRERWQRIMIEACKQCHRSNPMAILPVARLDQADFTPYDHRLAAWEGERQAALPTRFIDHPGPLCLFLGPEGGLHDDDLRLLTQWSFTPFSLGRHILRGETAALAALSIVQYLSGFLRPETANCAESSPPAEPSLFFEP</sequence>
<dbReference type="SUPFAM" id="SSF75217">
    <property type="entry name" value="alpha/beta knot"/>
    <property type="match status" value="1"/>
</dbReference>
<comment type="subcellular location">
    <subcellularLocation>
        <location evidence="1 10">Cytoplasm</location>
    </subcellularLocation>
</comment>
<keyword evidence="7 10" id="KW-0949">S-adenosyl-L-methionine</keyword>
<evidence type="ECO:0000256" key="8">
    <source>
        <dbReference type="ARBA" id="ARBA00025699"/>
    </source>
</evidence>
<evidence type="ECO:0000313" key="14">
    <source>
        <dbReference type="Proteomes" id="UP000006365"/>
    </source>
</evidence>
<evidence type="ECO:0000256" key="9">
    <source>
        <dbReference type="ARBA" id="ARBA00047944"/>
    </source>
</evidence>
<evidence type="ECO:0000256" key="2">
    <source>
        <dbReference type="ARBA" id="ARBA00005528"/>
    </source>
</evidence>
<dbReference type="InterPro" id="IPR029026">
    <property type="entry name" value="tRNA_m1G_MTases_N"/>
</dbReference>
<dbReference type="CDD" id="cd18084">
    <property type="entry name" value="RsmE-like"/>
    <property type="match status" value="1"/>
</dbReference>
<dbReference type="InterPro" id="IPR029028">
    <property type="entry name" value="Alpha/beta_knot_MTases"/>
</dbReference>
<evidence type="ECO:0000256" key="3">
    <source>
        <dbReference type="ARBA" id="ARBA00022490"/>
    </source>
</evidence>
<proteinExistence type="inferred from homology"/>
<dbReference type="NCBIfam" id="TIGR00046">
    <property type="entry name" value="RsmE family RNA methyltransferase"/>
    <property type="match status" value="1"/>
</dbReference>
<dbReference type="InterPro" id="IPR015947">
    <property type="entry name" value="PUA-like_sf"/>
</dbReference>
<dbReference type="InterPro" id="IPR046886">
    <property type="entry name" value="RsmE_MTase_dom"/>
</dbReference>
<dbReference type="RefSeq" id="WP_015725996.1">
    <property type="nucleotide sequence ID" value="NC_014972.1"/>
</dbReference>
<dbReference type="InterPro" id="IPR046887">
    <property type="entry name" value="RsmE_PUA-like"/>
</dbReference>
<keyword evidence="14" id="KW-1185">Reference proteome</keyword>
<dbReference type="Proteomes" id="UP000006365">
    <property type="component" value="Chromosome"/>
</dbReference>
<dbReference type="KEGG" id="dpr:Despr_3346"/>
<dbReference type="SUPFAM" id="SSF88697">
    <property type="entry name" value="PUA domain-like"/>
    <property type="match status" value="1"/>
</dbReference>
<dbReference type="PANTHER" id="PTHR30027:SF3">
    <property type="entry name" value="16S RRNA (URACIL(1498)-N(3))-METHYLTRANSFERASE"/>
    <property type="match status" value="1"/>
</dbReference>
<evidence type="ECO:0000256" key="1">
    <source>
        <dbReference type="ARBA" id="ARBA00004496"/>
    </source>
</evidence>
<evidence type="ECO:0000256" key="6">
    <source>
        <dbReference type="ARBA" id="ARBA00022679"/>
    </source>
</evidence>
<comment type="catalytic activity">
    <reaction evidence="9 10">
        <text>uridine(1498) in 16S rRNA + S-adenosyl-L-methionine = N(3)-methyluridine(1498) in 16S rRNA + S-adenosyl-L-homocysteine + H(+)</text>
        <dbReference type="Rhea" id="RHEA:42920"/>
        <dbReference type="Rhea" id="RHEA-COMP:10283"/>
        <dbReference type="Rhea" id="RHEA-COMP:10284"/>
        <dbReference type="ChEBI" id="CHEBI:15378"/>
        <dbReference type="ChEBI" id="CHEBI:57856"/>
        <dbReference type="ChEBI" id="CHEBI:59789"/>
        <dbReference type="ChEBI" id="CHEBI:65315"/>
        <dbReference type="ChEBI" id="CHEBI:74502"/>
        <dbReference type="EC" id="2.1.1.193"/>
    </reaction>
</comment>
<evidence type="ECO:0000256" key="5">
    <source>
        <dbReference type="ARBA" id="ARBA00022603"/>
    </source>
</evidence>
<evidence type="ECO:0000256" key="4">
    <source>
        <dbReference type="ARBA" id="ARBA00022552"/>
    </source>
</evidence>
<dbReference type="PIRSF" id="PIRSF015601">
    <property type="entry name" value="MTase_slr0722"/>
    <property type="match status" value="1"/>
</dbReference>
<dbReference type="GO" id="GO:0005737">
    <property type="term" value="C:cytoplasm"/>
    <property type="evidence" value="ECO:0007669"/>
    <property type="project" value="UniProtKB-SubCell"/>
</dbReference>
<keyword evidence="5 10" id="KW-0489">Methyltransferase</keyword>
<accession>A0A7U3YQ17</accession>
<evidence type="ECO:0000259" key="12">
    <source>
        <dbReference type="Pfam" id="PF20260"/>
    </source>
</evidence>
<dbReference type="GO" id="GO:0070475">
    <property type="term" value="P:rRNA base methylation"/>
    <property type="evidence" value="ECO:0007669"/>
    <property type="project" value="TreeGrafter"/>
</dbReference>
<organism evidence="13 14">
    <name type="scientific">Desulfobulbus propionicus (strain ATCC 33891 / DSM 2032 / VKM B-1956 / 1pr3)</name>
    <dbReference type="NCBI Taxonomy" id="577650"/>
    <lineage>
        <taxon>Bacteria</taxon>
        <taxon>Pseudomonadati</taxon>
        <taxon>Thermodesulfobacteriota</taxon>
        <taxon>Desulfobulbia</taxon>
        <taxon>Desulfobulbales</taxon>
        <taxon>Desulfobulbaceae</taxon>
        <taxon>Desulfobulbus</taxon>
    </lineage>
</organism>
<evidence type="ECO:0000259" key="11">
    <source>
        <dbReference type="Pfam" id="PF04452"/>
    </source>
</evidence>
<comment type="similarity">
    <text evidence="2 10">Belongs to the RNA methyltransferase RsmE family.</text>
</comment>
<evidence type="ECO:0000256" key="7">
    <source>
        <dbReference type="ARBA" id="ARBA00022691"/>
    </source>
</evidence>
<dbReference type="Gene3D" id="3.40.1280.10">
    <property type="match status" value="1"/>
</dbReference>
<dbReference type="Pfam" id="PF04452">
    <property type="entry name" value="Methyltrans_RNA"/>
    <property type="match status" value="1"/>
</dbReference>
<dbReference type="EMBL" id="CP002364">
    <property type="protein sequence ID" value="ADW19472.1"/>
    <property type="molecule type" value="Genomic_DNA"/>
</dbReference>
<dbReference type="PANTHER" id="PTHR30027">
    <property type="entry name" value="RIBOSOMAL RNA SMALL SUBUNIT METHYLTRANSFERASE E"/>
    <property type="match status" value="1"/>
</dbReference>
<gene>
    <name evidence="13" type="ordered locus">Despr_3346</name>
</gene>
<evidence type="ECO:0000256" key="10">
    <source>
        <dbReference type="PIRNR" id="PIRNR015601"/>
    </source>
</evidence>
<comment type="function">
    <text evidence="8 10">Specifically methylates the N3 position of the uracil ring of uridine 1498 (m3U1498) in 16S rRNA. Acts on the fully assembled 30S ribosomal subunit.</text>
</comment>
<keyword evidence="3 10" id="KW-0963">Cytoplasm</keyword>
<name>A0A7U3YQ17_DESPD</name>
<dbReference type="Pfam" id="PF20260">
    <property type="entry name" value="PUA_4"/>
    <property type="match status" value="1"/>
</dbReference>
<keyword evidence="4 10" id="KW-0698">rRNA processing</keyword>
<dbReference type="InterPro" id="IPR006700">
    <property type="entry name" value="RsmE"/>
</dbReference>